<dbReference type="PROSITE" id="PS50003">
    <property type="entry name" value="PH_DOMAIN"/>
    <property type="match status" value="1"/>
</dbReference>
<feature type="compositionally biased region" description="Polar residues" evidence="10">
    <location>
        <begin position="957"/>
        <end position="971"/>
    </location>
</feature>
<dbReference type="EMBL" id="QUSY01000456">
    <property type="protein sequence ID" value="RHY29311.1"/>
    <property type="molecule type" value="Genomic_DNA"/>
</dbReference>
<evidence type="ECO:0000256" key="4">
    <source>
        <dbReference type="ARBA" id="ARBA00012169"/>
    </source>
</evidence>
<dbReference type="Gene3D" id="2.30.29.30">
    <property type="entry name" value="Pleckstrin-homology domain (PH domain)/Phosphotyrosine-binding domain (PTB)"/>
    <property type="match status" value="1"/>
</dbReference>
<proteinExistence type="inferred from homology"/>
<feature type="transmembrane region" description="Helical" evidence="11">
    <location>
        <begin position="430"/>
        <end position="452"/>
    </location>
</feature>
<gene>
    <name evidence="14" type="ORF">DYB32_005233</name>
</gene>
<dbReference type="GO" id="GO:0005737">
    <property type="term" value="C:cytoplasm"/>
    <property type="evidence" value="ECO:0007669"/>
    <property type="project" value="TreeGrafter"/>
</dbReference>
<feature type="region of interest" description="Disordered" evidence="10">
    <location>
        <begin position="27"/>
        <end position="51"/>
    </location>
</feature>
<dbReference type="InterPro" id="IPR000403">
    <property type="entry name" value="PI3/4_kinase_cat_dom"/>
</dbReference>
<feature type="domain" description="PI3K/PI4K catalytic" evidence="13">
    <location>
        <begin position="1213"/>
        <end position="1481"/>
    </location>
</feature>
<organism evidence="14 15">
    <name type="scientific">Aphanomyces invadans</name>
    <dbReference type="NCBI Taxonomy" id="157072"/>
    <lineage>
        <taxon>Eukaryota</taxon>
        <taxon>Sar</taxon>
        <taxon>Stramenopiles</taxon>
        <taxon>Oomycota</taxon>
        <taxon>Saprolegniomycetes</taxon>
        <taxon>Saprolegniales</taxon>
        <taxon>Verrucalvaceae</taxon>
        <taxon>Aphanomyces</taxon>
    </lineage>
</organism>
<dbReference type="InterPro" id="IPR011009">
    <property type="entry name" value="Kinase-like_dom_sf"/>
</dbReference>
<dbReference type="InterPro" id="IPR011993">
    <property type="entry name" value="PH-like_dom_sf"/>
</dbReference>
<dbReference type="SUPFAM" id="SSF50729">
    <property type="entry name" value="PH domain-like"/>
    <property type="match status" value="1"/>
</dbReference>
<evidence type="ECO:0000256" key="11">
    <source>
        <dbReference type="SAM" id="Phobius"/>
    </source>
</evidence>
<dbReference type="InterPro" id="IPR001849">
    <property type="entry name" value="PH_domain"/>
</dbReference>
<comment type="catalytic activity">
    <reaction evidence="1">
        <text>a 1,2-diacyl-sn-glycero-3-phospho-(1D-myo-inositol) + ATP = a 1,2-diacyl-sn-glycero-3-phospho-(1D-myo-inositol 4-phosphate) + ADP + H(+)</text>
        <dbReference type="Rhea" id="RHEA:19877"/>
        <dbReference type="ChEBI" id="CHEBI:15378"/>
        <dbReference type="ChEBI" id="CHEBI:30616"/>
        <dbReference type="ChEBI" id="CHEBI:57880"/>
        <dbReference type="ChEBI" id="CHEBI:58178"/>
        <dbReference type="ChEBI" id="CHEBI:456216"/>
        <dbReference type="EC" id="2.7.1.67"/>
    </reaction>
</comment>
<dbReference type="FunFam" id="1.10.1070.11:FF:000016">
    <property type="entry name" value="PIK1p Phosphatidylinositol 4-kinase"/>
    <property type="match status" value="1"/>
</dbReference>
<dbReference type="CDD" id="cd05168">
    <property type="entry name" value="PI4Kc_III_beta"/>
    <property type="match status" value="1"/>
</dbReference>
<comment type="similarity">
    <text evidence="3">Belongs to the CTL (choline transporter-like) family.</text>
</comment>
<evidence type="ECO:0000259" key="13">
    <source>
        <dbReference type="PROSITE" id="PS50290"/>
    </source>
</evidence>
<dbReference type="PANTHER" id="PTHR10048:SF22">
    <property type="entry name" value="PHOSPHATIDYLINOSITOL 4-KINASE BETA"/>
    <property type="match status" value="1"/>
</dbReference>
<evidence type="ECO:0000256" key="2">
    <source>
        <dbReference type="ARBA" id="ARBA00004141"/>
    </source>
</evidence>
<dbReference type="Gene3D" id="1.10.1070.11">
    <property type="entry name" value="Phosphatidylinositol 3-/4-kinase, catalytic domain"/>
    <property type="match status" value="1"/>
</dbReference>
<evidence type="ECO:0000256" key="1">
    <source>
        <dbReference type="ARBA" id="ARBA00001686"/>
    </source>
</evidence>
<dbReference type="InterPro" id="IPR036940">
    <property type="entry name" value="PI3/4_kinase_cat_sf"/>
</dbReference>
<dbReference type="Gene3D" id="3.30.1010.10">
    <property type="entry name" value="Phosphatidylinositol 3-kinase Catalytic Subunit, Chain A, domain 4"/>
    <property type="match status" value="1"/>
</dbReference>
<dbReference type="InterPro" id="IPR015433">
    <property type="entry name" value="PI3/4_kinase"/>
</dbReference>
<feature type="transmembrane region" description="Helical" evidence="11">
    <location>
        <begin position="87"/>
        <end position="108"/>
    </location>
</feature>
<feature type="transmembrane region" description="Helical" evidence="11">
    <location>
        <begin position="267"/>
        <end position="288"/>
    </location>
</feature>
<evidence type="ECO:0000313" key="14">
    <source>
        <dbReference type="EMBL" id="RHY29311.1"/>
    </source>
</evidence>
<evidence type="ECO:0000256" key="7">
    <source>
        <dbReference type="ARBA" id="ARBA00022777"/>
    </source>
</evidence>
<evidence type="ECO:0000313" key="15">
    <source>
        <dbReference type="Proteomes" id="UP000285060"/>
    </source>
</evidence>
<dbReference type="SMART" id="SM00233">
    <property type="entry name" value="PH"/>
    <property type="match status" value="1"/>
</dbReference>
<dbReference type="VEuPathDB" id="FungiDB:H310_12745"/>
<feature type="transmembrane region" description="Helical" evidence="11">
    <location>
        <begin position="564"/>
        <end position="585"/>
    </location>
</feature>
<keyword evidence="7" id="KW-0418">Kinase</keyword>
<dbReference type="GO" id="GO:0046854">
    <property type="term" value="P:phosphatidylinositol phosphate biosynthetic process"/>
    <property type="evidence" value="ECO:0007669"/>
    <property type="project" value="InterPro"/>
</dbReference>
<feature type="transmembrane region" description="Helical" evidence="11">
    <location>
        <begin position="493"/>
        <end position="514"/>
    </location>
</feature>
<dbReference type="EC" id="2.7.1.67" evidence="4"/>
<feature type="domain" description="PH" evidence="12">
    <location>
        <begin position="671"/>
        <end position="780"/>
    </location>
</feature>
<dbReference type="GO" id="GO:0022857">
    <property type="term" value="F:transmembrane transporter activity"/>
    <property type="evidence" value="ECO:0007669"/>
    <property type="project" value="InterPro"/>
</dbReference>
<accession>A0A418AV45</accession>
<dbReference type="VEuPathDB" id="FungiDB:H310_12746"/>
<evidence type="ECO:0000256" key="8">
    <source>
        <dbReference type="ARBA" id="ARBA00022989"/>
    </source>
</evidence>
<dbReference type="CDD" id="cd00821">
    <property type="entry name" value="PH"/>
    <property type="match status" value="1"/>
</dbReference>
<keyword evidence="9 11" id="KW-0472">Membrane</keyword>
<feature type="transmembrane region" description="Helical" evidence="11">
    <location>
        <begin position="391"/>
        <end position="409"/>
    </location>
</feature>
<dbReference type="InterPro" id="IPR057754">
    <property type="entry name" value="PI4-kinase_beta/PIK1_cat"/>
</dbReference>
<comment type="subcellular location">
    <subcellularLocation>
        <location evidence="2">Membrane</location>
        <topology evidence="2">Multi-pass membrane protein</topology>
    </subcellularLocation>
</comment>
<evidence type="ECO:0000259" key="12">
    <source>
        <dbReference type="PROSITE" id="PS50003"/>
    </source>
</evidence>
<dbReference type="GO" id="GO:0048015">
    <property type="term" value="P:phosphatidylinositol-mediated signaling"/>
    <property type="evidence" value="ECO:0007669"/>
    <property type="project" value="TreeGrafter"/>
</dbReference>
<feature type="transmembrane region" description="Helical" evidence="11">
    <location>
        <begin position="213"/>
        <end position="235"/>
    </location>
</feature>
<feature type="transmembrane region" description="Helical" evidence="11">
    <location>
        <begin position="526"/>
        <end position="552"/>
    </location>
</feature>
<dbReference type="PROSITE" id="PS50290">
    <property type="entry name" value="PI3_4_KINASE_3"/>
    <property type="match status" value="1"/>
</dbReference>
<reference evidence="14 15" key="1">
    <citation type="submission" date="2018-08" db="EMBL/GenBank/DDBJ databases">
        <title>Aphanomyces genome sequencing and annotation.</title>
        <authorList>
            <person name="Minardi D."/>
            <person name="Oidtmann B."/>
            <person name="Van Der Giezen M."/>
            <person name="Studholme D.J."/>
        </authorList>
    </citation>
    <scope>NUCLEOTIDE SEQUENCE [LARGE SCALE GENOMIC DNA]</scope>
    <source>
        <strain evidence="14 15">NJM0002</strain>
    </source>
</reference>
<feature type="region of interest" description="Disordered" evidence="10">
    <location>
        <begin position="947"/>
        <end position="971"/>
    </location>
</feature>
<evidence type="ECO:0000256" key="9">
    <source>
        <dbReference type="ARBA" id="ARBA00023136"/>
    </source>
</evidence>
<comment type="caution">
    <text evidence="14">The sequence shown here is derived from an EMBL/GenBank/DDBJ whole genome shotgun (WGS) entry which is preliminary data.</text>
</comment>
<dbReference type="Pfam" id="PF04515">
    <property type="entry name" value="Choline_transpo"/>
    <property type="match status" value="1"/>
</dbReference>
<dbReference type="PROSITE" id="PS00916">
    <property type="entry name" value="PI3_4_KINASE_2"/>
    <property type="match status" value="1"/>
</dbReference>
<evidence type="ECO:0000256" key="3">
    <source>
        <dbReference type="ARBA" id="ARBA00007168"/>
    </source>
</evidence>
<keyword evidence="5" id="KW-0808">Transferase</keyword>
<dbReference type="InterPro" id="IPR018936">
    <property type="entry name" value="PI3/4_kinase_CS"/>
</dbReference>
<dbReference type="GO" id="GO:0004430">
    <property type="term" value="F:1-phosphatidylinositol 4-kinase activity"/>
    <property type="evidence" value="ECO:0007669"/>
    <property type="project" value="UniProtKB-EC"/>
</dbReference>
<dbReference type="PANTHER" id="PTHR10048">
    <property type="entry name" value="PHOSPHATIDYLINOSITOL KINASE"/>
    <property type="match status" value="1"/>
</dbReference>
<name>A0A418AV45_9STRA</name>
<evidence type="ECO:0000256" key="6">
    <source>
        <dbReference type="ARBA" id="ARBA00022692"/>
    </source>
</evidence>
<dbReference type="SUPFAM" id="SSF56112">
    <property type="entry name" value="Protein kinase-like (PK-like)"/>
    <property type="match status" value="1"/>
</dbReference>
<dbReference type="GO" id="GO:0016020">
    <property type="term" value="C:membrane"/>
    <property type="evidence" value="ECO:0007669"/>
    <property type="project" value="UniProtKB-SubCell"/>
</dbReference>
<protein>
    <recommendedName>
        <fullName evidence="4">1-phosphatidylinositol 4-kinase</fullName>
        <ecNumber evidence="4">2.7.1.67</ecNumber>
    </recommendedName>
</protein>
<feature type="transmembrane region" description="Helical" evidence="11">
    <location>
        <begin position="185"/>
        <end position="206"/>
    </location>
</feature>
<dbReference type="SMART" id="SM00146">
    <property type="entry name" value="PI3Kc"/>
    <property type="match status" value="1"/>
</dbReference>
<keyword evidence="6 11" id="KW-0812">Transmembrane</keyword>
<dbReference type="Pfam" id="PF00454">
    <property type="entry name" value="PI3_PI4_kinase"/>
    <property type="match status" value="1"/>
</dbReference>
<feature type="transmembrane region" description="Helical" evidence="11">
    <location>
        <begin position="309"/>
        <end position="331"/>
    </location>
</feature>
<evidence type="ECO:0000256" key="10">
    <source>
        <dbReference type="SAM" id="MobiDB-lite"/>
    </source>
</evidence>
<dbReference type="Proteomes" id="UP000285060">
    <property type="component" value="Unassembled WGS sequence"/>
</dbReference>
<evidence type="ECO:0000256" key="5">
    <source>
        <dbReference type="ARBA" id="ARBA00022679"/>
    </source>
</evidence>
<sequence length="1497" mass="166261">MVELGSESNVSVVDIAVPVRLDRAMGRKSKTKASLGKAPPGSPKDSPVSPPQYADVVPASPTYGSGQPLLHVRRNAYFEADRKCRDVLCGVLFGAFWVGMATISIFAYKSPYYYGICVAECPTKGQVVSGIAVEYDTVNVFHRCVPSNLTAVSDDVADDYAGILGRAATNFKLLSRFIEDIRKTWRPIVGVSCGIGFLGSVLWMALMHRFPGTVVWGSLFVSVATLVLATGVAAVQANFIQSEVISTAIAASFELQLENYYETGFKYITVVLLTITALLILVLAFMFSRVRLSHLPSLYVFPLFQMGKLVALFVYFVASSLYIASCGNISLADLESVVSTGQAQGNVNIKVVEAAVPTLTTEYGNGTTQGSNWMKACFAYNVFGIFWTQQLIEAVTICTIAGAIARFYWCDSSDQLGFAVMKSYGHSFRYHFGSLAFGAAVVAVVQFFRVVLEYVDHQTKHAQNSVVKVVLCCCRACLWCLHKFVKFLSRNGYIVIAMKGSSFCVAIVDAFELVSANLLRIGTLSIVSTFVMFMGKMLIAAVCTLLVFWDITDYEVDLHLSSPFPTLVITAVLAYSIASLFFSVFEIAIDTVLLSICEDEKLNRTTAKYYASKEIRAYLDNSAHHAFDHHKQIESAKRTDVRVGMSNNSDDAAASAPPPSMAVSKESYVGPVKIEGYLYIRMNKRRRRYCVLTGRNLCIFGSKDEAADVDKAQAARKFCCVVGVKDMADLGKGTRETLVGTAAFQNALIVSTLKSKLIVIEADTKTEKDRWLHAMMSLNFCTDDAERDLVRDSLNQPDFDAQLAVTLLYKYRDNTVATDLIVEHLSQYAQSNIDDVEFYLQQIVHVLVHSCASDSRNKDKLVDLVLSICKAKTYVAHLGNSIHVALHLFWLLEAMIHDCQGTPTYNVVAMLIMSIEAQVVNQHFELRDVVRLFRDVPGLKESLLRLPASSTKDNETRTAQPTGPTDASSQSIALSDAEKHTLLQWMERERQKRYKYFHQERDFILAVTAISETMRHFEPREGRKAALPGLLAKLVIPEMAYIPLGRASDPYCRVLRVLESEGTVFSTHSRAPCLICFEVIEEPTTGASPSQSTRPPLAVQASQASIVEDDLDTLHCIQSNYAALFRSSSSDLMADDLCVEPDDPSSNVPGTLTSIKEMVDQNIQATIMRRTSKTTYDMSLAKLMLMEPAVFGESWATKKKRLQAASPHGHLRGWNVVSLVRMEAVSLMSAHHGPDAQISKSNDDMRQEVFALQLISKCQGIFRDAHLPLWLRSYRIVSTGHSTGLIETITDAQSLDAMKKAKEYKSLKDHFDKTYTSAAARATATLNFVHSLVGYSLVCYVLQIKDRHNGNILLDTEGHLIHIDFGFLLGIAPGGTWSLESQPPFKLTKEMVDVLGGVGSPMFAKFVQLFTQGFLALQRNAEKIITMVEIMMHKSSYPCFQNRDVVKELQKLRERFVETMPLDHTVKHAMKLIKLSYKNKWTKRYDQFQKITNGILP</sequence>
<keyword evidence="15" id="KW-1185">Reference proteome</keyword>
<keyword evidence="8 11" id="KW-1133">Transmembrane helix</keyword>
<dbReference type="InterPro" id="IPR007603">
    <property type="entry name" value="Choline_transptr-like"/>
</dbReference>